<feature type="transmembrane region" description="Helical" evidence="1">
    <location>
        <begin position="76"/>
        <end position="94"/>
    </location>
</feature>
<evidence type="ECO:0000313" key="3">
    <source>
        <dbReference type="Proteomes" id="UP001597196"/>
    </source>
</evidence>
<dbReference type="InterPro" id="IPR010387">
    <property type="entry name" value="QueT"/>
</dbReference>
<dbReference type="Pfam" id="PF06177">
    <property type="entry name" value="QueT"/>
    <property type="match status" value="1"/>
</dbReference>
<proteinExistence type="predicted"/>
<keyword evidence="1" id="KW-1133">Transmembrane helix</keyword>
<dbReference type="Proteomes" id="UP001597196">
    <property type="component" value="Unassembled WGS sequence"/>
</dbReference>
<dbReference type="PIRSF" id="PIRSF031501">
    <property type="entry name" value="QueT"/>
    <property type="match status" value="1"/>
</dbReference>
<keyword evidence="1" id="KW-0812">Transmembrane</keyword>
<organism evidence="2 3">
    <name type="scientific">Lacticaseibacillus mingshuiensis</name>
    <dbReference type="NCBI Taxonomy" id="2799574"/>
    <lineage>
        <taxon>Bacteria</taxon>
        <taxon>Bacillati</taxon>
        <taxon>Bacillota</taxon>
        <taxon>Bacilli</taxon>
        <taxon>Lactobacillales</taxon>
        <taxon>Lactobacillaceae</taxon>
        <taxon>Lacticaseibacillus</taxon>
    </lineage>
</organism>
<gene>
    <name evidence="2" type="ORF">ACFQ4P_12110</name>
</gene>
<name>A0ABW4CJF4_9LACO</name>
<keyword evidence="1" id="KW-0472">Membrane</keyword>
<feature type="transmembrane region" description="Helical" evidence="1">
    <location>
        <begin position="137"/>
        <end position="158"/>
    </location>
</feature>
<protein>
    <submittedName>
        <fullName evidence="2">QueT transporter family protein</fullName>
    </submittedName>
</protein>
<sequence>MQRKVLTLVVNAIVAALYVVLSVVPGAFSLASGAIQFRISEMLNHLVVFDRRYLWGVVLGVGLYNAIFSPMHWLDVLFGGAQSLIGLALVAWLAPHLPKLWQKMALNTVIMSLTMVLIAIEIAITGHLNAAAFGMTYLTLIASEVIIMIIGAVVMAAIDRAVHFAKVMGQK</sequence>
<feature type="transmembrane region" description="Helical" evidence="1">
    <location>
        <begin position="52"/>
        <end position="70"/>
    </location>
</feature>
<feature type="transmembrane region" description="Helical" evidence="1">
    <location>
        <begin position="106"/>
        <end position="125"/>
    </location>
</feature>
<accession>A0ABW4CJF4</accession>
<reference evidence="3" key="1">
    <citation type="journal article" date="2019" name="Int. J. Syst. Evol. Microbiol.">
        <title>The Global Catalogue of Microorganisms (GCM) 10K type strain sequencing project: providing services to taxonomists for standard genome sequencing and annotation.</title>
        <authorList>
            <consortium name="The Broad Institute Genomics Platform"/>
            <consortium name="The Broad Institute Genome Sequencing Center for Infectious Disease"/>
            <person name="Wu L."/>
            <person name="Ma J."/>
        </authorList>
    </citation>
    <scope>NUCLEOTIDE SEQUENCE [LARGE SCALE GENOMIC DNA]</scope>
    <source>
        <strain evidence="3">CCM 8980</strain>
    </source>
</reference>
<comment type="caution">
    <text evidence="2">The sequence shown here is derived from an EMBL/GenBank/DDBJ whole genome shotgun (WGS) entry which is preliminary data.</text>
</comment>
<dbReference type="PANTHER" id="PTHR40044">
    <property type="entry name" value="INTEGRAL MEMBRANE PROTEIN-RELATED"/>
    <property type="match status" value="1"/>
</dbReference>
<evidence type="ECO:0000256" key="1">
    <source>
        <dbReference type="SAM" id="Phobius"/>
    </source>
</evidence>
<evidence type="ECO:0000313" key="2">
    <source>
        <dbReference type="EMBL" id="MFD1430979.1"/>
    </source>
</evidence>
<feature type="transmembrane region" description="Helical" evidence="1">
    <location>
        <begin position="6"/>
        <end position="31"/>
    </location>
</feature>
<keyword evidence="3" id="KW-1185">Reference proteome</keyword>
<dbReference type="PANTHER" id="PTHR40044:SF1">
    <property type="entry name" value="INTEGRAL MEMBRANE PROTEIN"/>
    <property type="match status" value="1"/>
</dbReference>
<dbReference type="RefSeq" id="WP_203628531.1">
    <property type="nucleotide sequence ID" value="NZ_BOLQ01000032.1"/>
</dbReference>
<dbReference type="EMBL" id="JBHTOC010000023">
    <property type="protein sequence ID" value="MFD1430979.1"/>
    <property type="molecule type" value="Genomic_DNA"/>
</dbReference>